<dbReference type="InterPro" id="IPR007202">
    <property type="entry name" value="4Fe-4S_dom"/>
</dbReference>
<dbReference type="RefSeq" id="WP_015709690.1">
    <property type="nucleotide sequence ID" value="NC_015578.1"/>
</dbReference>
<evidence type="ECO:0000256" key="10">
    <source>
        <dbReference type="HAMAP-Rule" id="MF_00463"/>
    </source>
</evidence>
<dbReference type="HOGENOM" id="CLU_053470_0_0_12"/>
<keyword evidence="9 10" id="KW-0472">Membrane</keyword>
<evidence type="ECO:0000313" key="13">
    <source>
        <dbReference type="EMBL" id="AEF85386.1"/>
    </source>
</evidence>
<dbReference type="EMBL" id="CP001843">
    <property type="protein sequence ID" value="AEF85386.1"/>
    <property type="molecule type" value="Genomic_DNA"/>
</dbReference>
<dbReference type="GO" id="GO:0009055">
    <property type="term" value="F:electron transfer activity"/>
    <property type="evidence" value="ECO:0007669"/>
    <property type="project" value="InterPro"/>
</dbReference>
<keyword evidence="10" id="KW-0997">Cell inner membrane</keyword>
<dbReference type="CDD" id="cd10549">
    <property type="entry name" value="MtMvhB_like"/>
    <property type="match status" value="1"/>
</dbReference>
<evidence type="ECO:0000256" key="4">
    <source>
        <dbReference type="ARBA" id="ARBA00022737"/>
    </source>
</evidence>
<dbReference type="PANTHER" id="PTHR43560">
    <property type="entry name" value="ION-TRANSLOCATING OXIDOREDUCTASE COMPLEX SUBUNIT B"/>
    <property type="match status" value="1"/>
</dbReference>
<dbReference type="GO" id="GO:0051539">
    <property type="term" value="F:4 iron, 4 sulfur cluster binding"/>
    <property type="evidence" value="ECO:0007669"/>
    <property type="project" value="UniProtKB-UniRule"/>
</dbReference>
<dbReference type="GO" id="GO:0005886">
    <property type="term" value="C:plasma membrane"/>
    <property type="evidence" value="ECO:0007669"/>
    <property type="project" value="UniProtKB-SubCell"/>
</dbReference>
<feature type="binding site" evidence="10">
    <location>
        <position position="177"/>
    </location>
    <ligand>
        <name>[4Fe-4S] cluster</name>
        <dbReference type="ChEBI" id="CHEBI:49883"/>
        <label>3</label>
    </ligand>
</feature>
<feature type="domain" description="4Fe-4S ferredoxin-type" evidence="11">
    <location>
        <begin position="238"/>
        <end position="267"/>
    </location>
</feature>
<keyword evidence="10" id="KW-1003">Cell membrane</keyword>
<evidence type="ECO:0000256" key="9">
    <source>
        <dbReference type="ARBA" id="ARBA00023136"/>
    </source>
</evidence>
<organism evidence="13 14">
    <name type="scientific">Treponema primitia (strain ATCC BAA-887 / DSM 12427 / ZAS-2)</name>
    <dbReference type="NCBI Taxonomy" id="545694"/>
    <lineage>
        <taxon>Bacteria</taxon>
        <taxon>Pseudomonadati</taxon>
        <taxon>Spirochaetota</taxon>
        <taxon>Spirochaetia</taxon>
        <taxon>Spirochaetales</taxon>
        <taxon>Treponemataceae</taxon>
        <taxon>Treponema</taxon>
    </lineage>
</organism>
<feature type="binding site" evidence="10">
    <location>
        <position position="171"/>
    </location>
    <ligand>
        <name>[4Fe-4S] cluster</name>
        <dbReference type="ChEBI" id="CHEBI:49883"/>
        <label>3</label>
    </ligand>
</feature>
<protein>
    <recommendedName>
        <fullName evidence="10">Ion-translocating oxidoreductase complex subunit B</fullName>
        <ecNumber evidence="10">7.-.-.-</ecNumber>
    </recommendedName>
    <alternativeName>
        <fullName evidence="10">Rnf electron transport complex subunit B</fullName>
    </alternativeName>
</protein>
<name>F5YN71_TREPZ</name>
<feature type="binding site" evidence="10">
    <location>
        <position position="174"/>
    </location>
    <ligand>
        <name>[4Fe-4S] cluster</name>
        <dbReference type="ChEBI" id="CHEBI:49883"/>
        <label>3</label>
    </ligand>
</feature>
<dbReference type="Pfam" id="PF12838">
    <property type="entry name" value="Fer4_7"/>
    <property type="match status" value="1"/>
</dbReference>
<evidence type="ECO:0000256" key="5">
    <source>
        <dbReference type="ARBA" id="ARBA00022967"/>
    </source>
</evidence>
<dbReference type="PROSITE" id="PS51379">
    <property type="entry name" value="4FE4S_FER_2"/>
    <property type="match status" value="3"/>
</dbReference>
<keyword evidence="1 10" id="KW-0813">Transport</keyword>
<reference evidence="14" key="1">
    <citation type="submission" date="2009-12" db="EMBL/GenBank/DDBJ databases">
        <title>Complete sequence of Treponema primitia strain ZAS-2.</title>
        <authorList>
            <person name="Tetu S.G."/>
            <person name="Matson E."/>
            <person name="Ren Q."/>
            <person name="Seshadri R."/>
            <person name="Elbourne L."/>
            <person name="Hassan K.A."/>
            <person name="Durkin A."/>
            <person name="Radune D."/>
            <person name="Mohamoud Y."/>
            <person name="Shay R."/>
            <person name="Jin S."/>
            <person name="Zhang X."/>
            <person name="Lucey K."/>
            <person name="Ballor N.R."/>
            <person name="Ottesen E."/>
            <person name="Rosenthal R."/>
            <person name="Allen A."/>
            <person name="Leadbetter J.R."/>
            <person name="Paulsen I.T."/>
        </authorList>
    </citation>
    <scope>NUCLEOTIDE SEQUENCE [LARGE SCALE GENOMIC DNA]</scope>
    <source>
        <strain evidence="14">ATCC BAA-887 / DSM 12427 / ZAS-2</strain>
    </source>
</reference>
<evidence type="ECO:0000256" key="7">
    <source>
        <dbReference type="ARBA" id="ARBA00023004"/>
    </source>
</evidence>
<feature type="domain" description="4Fe-4S ferredoxin-type" evidence="11">
    <location>
        <begin position="162"/>
        <end position="191"/>
    </location>
</feature>
<feature type="binding site" evidence="10">
    <location>
        <position position="137"/>
    </location>
    <ligand>
        <name>[4Fe-4S] cluster</name>
        <dbReference type="ChEBI" id="CHEBI:49883"/>
        <label>2</label>
    </ligand>
</feature>
<keyword evidence="3 10" id="KW-0479">Metal-binding</keyword>
<dbReference type="STRING" id="545694.TREPR_0305"/>
<dbReference type="InterPro" id="IPR017900">
    <property type="entry name" value="4Fe4S_Fe_S_CS"/>
</dbReference>
<evidence type="ECO:0000256" key="6">
    <source>
        <dbReference type="ARBA" id="ARBA00022982"/>
    </source>
</evidence>
<feature type="binding site" evidence="10">
    <location>
        <position position="74"/>
    </location>
    <ligand>
        <name>[4Fe-4S] cluster</name>
        <dbReference type="ChEBI" id="CHEBI:49883"/>
        <label>1</label>
    </ligand>
</feature>
<feature type="binding site" evidence="10">
    <location>
        <position position="147"/>
    </location>
    <ligand>
        <name>[4Fe-4S] cluster</name>
        <dbReference type="ChEBI" id="CHEBI:49883"/>
        <label>2</label>
    </ligand>
</feature>
<keyword evidence="14" id="KW-1185">Reference proteome</keyword>
<dbReference type="EC" id="7.-.-.-" evidence="10"/>
<keyword evidence="4 10" id="KW-0677">Repeat</keyword>
<dbReference type="PANTHER" id="PTHR43560:SF1">
    <property type="entry name" value="ION-TRANSLOCATING OXIDOREDUCTASE COMPLEX SUBUNIT B"/>
    <property type="match status" value="1"/>
</dbReference>
<dbReference type="HAMAP" id="MF_00463">
    <property type="entry name" value="RsxB_RnfB"/>
    <property type="match status" value="1"/>
</dbReference>
<evidence type="ECO:0000259" key="12">
    <source>
        <dbReference type="PROSITE" id="PS51656"/>
    </source>
</evidence>
<dbReference type="GO" id="GO:0022900">
    <property type="term" value="P:electron transport chain"/>
    <property type="evidence" value="ECO:0007669"/>
    <property type="project" value="UniProtKB-UniRule"/>
</dbReference>
<dbReference type="PROSITE" id="PS00198">
    <property type="entry name" value="4FE4S_FER_1"/>
    <property type="match status" value="2"/>
</dbReference>
<dbReference type="Gene3D" id="3.30.70.20">
    <property type="match status" value="2"/>
</dbReference>
<keyword evidence="8 10" id="KW-0411">Iron-sulfur</keyword>
<evidence type="ECO:0000256" key="3">
    <source>
        <dbReference type="ARBA" id="ARBA00022723"/>
    </source>
</evidence>
<dbReference type="PROSITE" id="PS51656">
    <property type="entry name" value="4FE4S"/>
    <property type="match status" value="1"/>
</dbReference>
<evidence type="ECO:0000259" key="11">
    <source>
        <dbReference type="PROSITE" id="PS51379"/>
    </source>
</evidence>
<evidence type="ECO:0000256" key="2">
    <source>
        <dbReference type="ARBA" id="ARBA00022485"/>
    </source>
</evidence>
<dbReference type="KEGG" id="tpi:TREPR_0305"/>
<evidence type="ECO:0000313" key="14">
    <source>
        <dbReference type="Proteomes" id="UP000009223"/>
    </source>
</evidence>
<keyword evidence="6 10" id="KW-0249">Electron transport</keyword>
<feature type="binding site" evidence="10">
    <location>
        <position position="57"/>
    </location>
    <ligand>
        <name>[4Fe-4S] cluster</name>
        <dbReference type="ChEBI" id="CHEBI:49883"/>
        <label>1</label>
    </ligand>
</feature>
<gene>
    <name evidence="10" type="primary">rnfB</name>
    <name evidence="13" type="ordered locus">TREPR_0305</name>
</gene>
<keyword evidence="5 10" id="KW-1278">Translocase</keyword>
<proteinExistence type="inferred from homology"/>
<evidence type="ECO:0000256" key="1">
    <source>
        <dbReference type="ARBA" id="ARBA00022448"/>
    </source>
</evidence>
<comment type="subcellular location">
    <subcellularLocation>
        <location evidence="10">Cell inner membrane</location>
    </subcellularLocation>
</comment>
<dbReference type="Proteomes" id="UP000009223">
    <property type="component" value="Chromosome"/>
</dbReference>
<dbReference type="SUPFAM" id="SSF54862">
    <property type="entry name" value="4Fe-4S ferredoxins"/>
    <property type="match status" value="2"/>
</dbReference>
<dbReference type="NCBIfam" id="TIGR01944">
    <property type="entry name" value="rnfB"/>
    <property type="match status" value="1"/>
</dbReference>
<feature type="domain" description="4Fe-4S" evidence="12">
    <location>
        <begin position="32"/>
        <end position="91"/>
    </location>
</feature>
<comment type="similarity">
    <text evidence="10">Belongs to the 4Fe4S bacterial-type ferredoxin family. RnfB subfamily.</text>
</comment>
<feature type="region of interest" description="Hydrophobic" evidence="10">
    <location>
        <begin position="1"/>
        <end position="26"/>
    </location>
</feature>
<feature type="binding site" evidence="10">
    <location>
        <position position="151"/>
    </location>
    <ligand>
        <name>[4Fe-4S] cluster</name>
        <dbReference type="ChEBI" id="CHEBI:49883"/>
        <label>3</label>
    </ligand>
</feature>
<dbReference type="AlphaFoldDB" id="F5YN71"/>
<dbReference type="Pfam" id="PF04060">
    <property type="entry name" value="FeS"/>
    <property type="match status" value="1"/>
</dbReference>
<feature type="binding site" evidence="10">
    <location>
        <position position="49"/>
    </location>
    <ligand>
        <name>[4Fe-4S] cluster</name>
        <dbReference type="ChEBI" id="CHEBI:49883"/>
        <label>1</label>
    </ligand>
</feature>
<dbReference type="OrthoDB" id="9789936at2"/>
<sequence length="272" mass="27789">MSIVLITALFAAILAFVLGVALGFFKDFFAVEEDPLKGQVRECLPGANCGACGFPGCDGYATAVASGSAATNCCSVGGKDVAEKLSALMGVSAGSITPLVAIIACQGTPDKAPAKGNYTGLQTCRGAKLSTGGTKLCVWGCLGYGDCTVVCQFGALSLGENGLPKVDHTKCTGCKVCVAECPQGVIRAVAKDSQGAVVTCSNRNPLKATVLKTCKAGCIKCELCVKNCPENCITLQNGIPVVDYAKCTSCGTCGEKCPTKVFKILQKDVIAV</sequence>
<dbReference type="InterPro" id="IPR017896">
    <property type="entry name" value="4Fe4S_Fe-S-bd"/>
</dbReference>
<keyword evidence="2 10" id="KW-0004">4Fe-4S</keyword>
<dbReference type="GO" id="GO:0046872">
    <property type="term" value="F:metal ion binding"/>
    <property type="evidence" value="ECO:0007669"/>
    <property type="project" value="UniProtKB-KW"/>
</dbReference>
<reference evidence="13 14" key="2">
    <citation type="journal article" date="2011" name="ISME J.">
        <title>RNA-seq reveals cooperative metabolic interactions between two termite-gut spirochete species in co-culture.</title>
        <authorList>
            <person name="Rosenthal A.Z."/>
            <person name="Matson E.G."/>
            <person name="Eldar A."/>
            <person name="Leadbetter J.R."/>
        </authorList>
    </citation>
    <scope>NUCLEOTIDE SEQUENCE [LARGE SCALE GENOMIC DNA]</scope>
    <source>
        <strain evidence="14">ATCC BAA-887 / DSM 12427 / ZAS-2</strain>
    </source>
</reference>
<dbReference type="Gene3D" id="1.10.15.40">
    <property type="entry name" value="Electron transport complex subunit B, putative Fe-S cluster"/>
    <property type="match status" value="1"/>
</dbReference>
<dbReference type="InterPro" id="IPR050395">
    <property type="entry name" value="4Fe4S_Ferredoxin_RnfB"/>
</dbReference>
<evidence type="ECO:0000256" key="8">
    <source>
        <dbReference type="ARBA" id="ARBA00023014"/>
    </source>
</evidence>
<feature type="binding site" evidence="10">
    <location>
        <position position="141"/>
    </location>
    <ligand>
        <name>[4Fe-4S] cluster</name>
        <dbReference type="ChEBI" id="CHEBI:49883"/>
        <label>2</label>
    </ligand>
</feature>
<dbReference type="eggNOG" id="COG2878">
    <property type="taxonomic scope" value="Bacteria"/>
</dbReference>
<accession>F5YN71</accession>
<keyword evidence="7 10" id="KW-0408">Iron</keyword>
<dbReference type="InterPro" id="IPR010207">
    <property type="entry name" value="Elect_transpt_cplx_RnfB/RsxB"/>
</dbReference>
<comment type="function">
    <text evidence="10">Part of a membrane-bound complex that couples electron transfer with translocation of ions across the membrane.</text>
</comment>
<comment type="caution">
    <text evidence="10">Lacks conserved residue(s) required for the propagation of feature annotation.</text>
</comment>
<comment type="cofactor">
    <cofactor evidence="10">
        <name>[4Fe-4S] cluster</name>
        <dbReference type="ChEBI" id="CHEBI:49883"/>
    </cofactor>
    <text evidence="10">Binds 3 [4Fe-4S] clusters.</text>
</comment>
<comment type="subunit">
    <text evidence="10">The complex is composed of six subunits: RnfA, RnfB, RnfC, RnfD, RnfE and RnfG.</text>
</comment>
<feature type="binding site" evidence="10">
    <location>
        <position position="52"/>
    </location>
    <ligand>
        <name>[4Fe-4S] cluster</name>
        <dbReference type="ChEBI" id="CHEBI:49883"/>
        <label>1</label>
    </ligand>
</feature>
<feature type="domain" description="4Fe-4S ferredoxin-type" evidence="11">
    <location>
        <begin position="207"/>
        <end position="237"/>
    </location>
</feature>
<dbReference type="Pfam" id="PF00037">
    <property type="entry name" value="Fer4"/>
    <property type="match status" value="1"/>
</dbReference>
<feature type="binding site" evidence="10">
    <location>
        <position position="181"/>
    </location>
    <ligand>
        <name>[4Fe-4S] cluster</name>
        <dbReference type="ChEBI" id="CHEBI:49883"/>
        <label>2</label>
    </ligand>
</feature>